<feature type="region of interest" description="Disordered" evidence="1">
    <location>
        <begin position="1"/>
        <end position="68"/>
    </location>
</feature>
<reference evidence="2 3" key="1">
    <citation type="submission" date="2016-03" db="EMBL/GenBank/DDBJ databases">
        <title>Trachymyrmex septentrionalis WGS genome.</title>
        <authorList>
            <person name="Nygaard S."/>
            <person name="Hu H."/>
            <person name="Boomsma J."/>
            <person name="Zhang G."/>
        </authorList>
    </citation>
    <scope>NUCLEOTIDE SEQUENCE [LARGE SCALE GENOMIC DNA]</scope>
    <source>
        <strain evidence="2">Tsep2-gDNA-1</strain>
        <tissue evidence="2">Whole body</tissue>
    </source>
</reference>
<name>A0A195EZL1_9HYME</name>
<dbReference type="AlphaFoldDB" id="A0A195EZL1"/>
<dbReference type="EMBL" id="KQ981897">
    <property type="protein sequence ID" value="KYN33740.1"/>
    <property type="molecule type" value="Genomic_DNA"/>
</dbReference>
<evidence type="ECO:0000313" key="2">
    <source>
        <dbReference type="EMBL" id="KYN33740.1"/>
    </source>
</evidence>
<evidence type="ECO:0000313" key="3">
    <source>
        <dbReference type="Proteomes" id="UP000078541"/>
    </source>
</evidence>
<dbReference type="Proteomes" id="UP000078541">
    <property type="component" value="Unassembled WGS sequence"/>
</dbReference>
<proteinExistence type="predicted"/>
<gene>
    <name evidence="2" type="ORF">ALC56_11998</name>
</gene>
<protein>
    <submittedName>
        <fullName evidence="2">Uncharacterized protein</fullName>
    </submittedName>
</protein>
<evidence type="ECO:0000256" key="1">
    <source>
        <dbReference type="SAM" id="MobiDB-lite"/>
    </source>
</evidence>
<sequence>MGRDEKRSGEERRGEEKRQNEMRRGFLSREIAPFTLRSERRRSTTATTTTGPRREVHSSSGRRQGDGAACKWWDGRLMRFVSPTWKPDTYGPVSISPPGRHTRSGAPNRGSACVGRRTTNIVIAHGN</sequence>
<accession>A0A195EZL1</accession>
<keyword evidence="3" id="KW-1185">Reference proteome</keyword>
<organism evidence="2 3">
    <name type="scientific">Trachymyrmex septentrionalis</name>
    <dbReference type="NCBI Taxonomy" id="34720"/>
    <lineage>
        <taxon>Eukaryota</taxon>
        <taxon>Metazoa</taxon>
        <taxon>Ecdysozoa</taxon>
        <taxon>Arthropoda</taxon>
        <taxon>Hexapoda</taxon>
        <taxon>Insecta</taxon>
        <taxon>Pterygota</taxon>
        <taxon>Neoptera</taxon>
        <taxon>Endopterygota</taxon>
        <taxon>Hymenoptera</taxon>
        <taxon>Apocrita</taxon>
        <taxon>Aculeata</taxon>
        <taxon>Formicoidea</taxon>
        <taxon>Formicidae</taxon>
        <taxon>Myrmicinae</taxon>
        <taxon>Trachymyrmex</taxon>
    </lineage>
</organism>
<feature type="compositionally biased region" description="Basic and acidic residues" evidence="1">
    <location>
        <begin position="1"/>
        <end position="24"/>
    </location>
</feature>
<feature type="region of interest" description="Disordered" evidence="1">
    <location>
        <begin position="85"/>
        <end position="112"/>
    </location>
</feature>